<dbReference type="Pfam" id="PF00534">
    <property type="entry name" value="Glycos_transf_1"/>
    <property type="match status" value="1"/>
</dbReference>
<reference evidence="3 4" key="1">
    <citation type="submission" date="2015-09" db="EMBL/GenBank/DDBJ databases">
        <authorList>
            <consortium name="Pathogen Informatics"/>
        </authorList>
    </citation>
    <scope>NUCLEOTIDE SEQUENCE [LARGE SCALE GENOMIC DNA]</scope>
    <source>
        <strain evidence="3 4">2789STDY5608835</strain>
    </source>
</reference>
<feature type="domain" description="Glycosyl transferase family 1" evidence="1">
    <location>
        <begin position="188"/>
        <end position="339"/>
    </location>
</feature>
<feature type="domain" description="Glycosyltransferase subfamily 4-like N-terminal" evidence="2">
    <location>
        <begin position="73"/>
        <end position="165"/>
    </location>
</feature>
<evidence type="ECO:0000259" key="2">
    <source>
        <dbReference type="Pfam" id="PF13439"/>
    </source>
</evidence>
<dbReference type="Gene3D" id="3.40.50.2000">
    <property type="entry name" value="Glycogen Phosphorylase B"/>
    <property type="match status" value="2"/>
</dbReference>
<name>A0A173XMJ8_9FIRM</name>
<dbReference type="PANTHER" id="PTHR12526">
    <property type="entry name" value="GLYCOSYLTRANSFERASE"/>
    <property type="match status" value="1"/>
</dbReference>
<dbReference type="GO" id="GO:0016757">
    <property type="term" value="F:glycosyltransferase activity"/>
    <property type="evidence" value="ECO:0007669"/>
    <property type="project" value="UniProtKB-KW"/>
</dbReference>
<dbReference type="Proteomes" id="UP000095395">
    <property type="component" value="Unassembled WGS sequence"/>
</dbReference>
<sequence>MSEKMSVLHILHELHPSGAEMMIYNAYPYWKDVCNCSIMATGKIKGPFAGQLEQAGYETVWVPTEGNGKMSKVKHLISFWKYMRKHSYDIVHIHRESLAFEYALIAKITGSRHIVRTVHSTFAHTGIQRKIKAATRWIMRKPLRVSFVAISDGVAENEKQVFGNVCETTIYNWCNNQKFSFLSEQEKKQIKQEHQTTDKLVLVTVGNCGHVKNHELLLRAIALMKEKDRILYRHVGYAKGETEREEQLAEKLGIQEQITFAGSTDPMPFLQEADVFLMTSIYEGLSIATLEAIFTGMNVLLAEAPGLTEFQGKGLENVDYFTSTPEKLSEKLDAYVKEYDKGKIRPSRAQRLVAEQLYDCEHQVEKYVMLYEKNQKRGNL</sequence>
<dbReference type="SUPFAM" id="SSF53756">
    <property type="entry name" value="UDP-Glycosyltransferase/glycogen phosphorylase"/>
    <property type="match status" value="1"/>
</dbReference>
<dbReference type="Pfam" id="PF13439">
    <property type="entry name" value="Glyco_transf_4"/>
    <property type="match status" value="1"/>
</dbReference>
<dbReference type="InterPro" id="IPR028098">
    <property type="entry name" value="Glyco_trans_4-like_N"/>
</dbReference>
<dbReference type="RefSeq" id="WP_055301272.1">
    <property type="nucleotide sequence ID" value="NZ_CYYR01000003.1"/>
</dbReference>
<dbReference type="InterPro" id="IPR001296">
    <property type="entry name" value="Glyco_trans_1"/>
</dbReference>
<keyword evidence="3" id="KW-0808">Transferase</keyword>
<dbReference type="AlphaFoldDB" id="A0A173XMJ8"/>
<evidence type="ECO:0000259" key="1">
    <source>
        <dbReference type="Pfam" id="PF00534"/>
    </source>
</evidence>
<protein>
    <submittedName>
        <fullName evidence="3">UDP-D-galactose:(Glucosyl)lipopolysaccharide-1%2 C6-D-galactosyltransferase</fullName>
    </submittedName>
</protein>
<accession>A0A173XMJ8</accession>
<gene>
    <name evidence="3" type="ORF">ERS852392_00604</name>
</gene>
<keyword evidence="3" id="KW-0328">Glycosyltransferase</keyword>
<dbReference type="EMBL" id="CYYR01000003">
    <property type="protein sequence ID" value="CUN51618.1"/>
    <property type="molecule type" value="Genomic_DNA"/>
</dbReference>
<dbReference type="PANTHER" id="PTHR12526:SF630">
    <property type="entry name" value="GLYCOSYLTRANSFERASE"/>
    <property type="match status" value="1"/>
</dbReference>
<evidence type="ECO:0000313" key="4">
    <source>
        <dbReference type="Proteomes" id="UP000095395"/>
    </source>
</evidence>
<organism evidence="3 4">
    <name type="scientific">Roseburia inulinivorans</name>
    <dbReference type="NCBI Taxonomy" id="360807"/>
    <lineage>
        <taxon>Bacteria</taxon>
        <taxon>Bacillati</taxon>
        <taxon>Bacillota</taxon>
        <taxon>Clostridia</taxon>
        <taxon>Lachnospirales</taxon>
        <taxon>Lachnospiraceae</taxon>
        <taxon>Roseburia</taxon>
    </lineage>
</organism>
<proteinExistence type="predicted"/>
<evidence type="ECO:0000313" key="3">
    <source>
        <dbReference type="EMBL" id="CUN51618.1"/>
    </source>
</evidence>